<dbReference type="GeneID" id="54323608"/>
<comment type="caution">
    <text evidence="1">The sequence shown here is derived from an EMBL/GenBank/DDBJ whole genome shotgun (WGS) entry which is preliminary data.</text>
</comment>
<accession>A0A5M9N167</accession>
<dbReference type="OrthoDB" id="9876299at2759"/>
<dbReference type="RefSeq" id="XP_033431367.1">
    <property type="nucleotide sequence ID" value="XM_033565610.1"/>
</dbReference>
<dbReference type="Gene3D" id="3.40.50.720">
    <property type="entry name" value="NAD(P)-binding Rossmann-like Domain"/>
    <property type="match status" value="1"/>
</dbReference>
<dbReference type="InterPro" id="IPR036291">
    <property type="entry name" value="NAD(P)-bd_dom_sf"/>
</dbReference>
<dbReference type="VEuPathDB" id="FungiDB:EYZ11_002975"/>
<evidence type="ECO:0000313" key="2">
    <source>
        <dbReference type="Proteomes" id="UP000324241"/>
    </source>
</evidence>
<evidence type="ECO:0000313" key="1">
    <source>
        <dbReference type="EMBL" id="KAA8652006.1"/>
    </source>
</evidence>
<organism evidence="1 2">
    <name type="scientific">Aspergillus tanneri</name>
    <dbReference type="NCBI Taxonomy" id="1220188"/>
    <lineage>
        <taxon>Eukaryota</taxon>
        <taxon>Fungi</taxon>
        <taxon>Dikarya</taxon>
        <taxon>Ascomycota</taxon>
        <taxon>Pezizomycotina</taxon>
        <taxon>Eurotiomycetes</taxon>
        <taxon>Eurotiomycetidae</taxon>
        <taxon>Eurotiales</taxon>
        <taxon>Aspergillaceae</taxon>
        <taxon>Aspergillus</taxon>
        <taxon>Aspergillus subgen. Circumdati</taxon>
    </lineage>
</organism>
<reference evidence="1 2" key="1">
    <citation type="submission" date="2019-08" db="EMBL/GenBank/DDBJ databases">
        <title>The genome sequence of a newly discovered highly antifungal drug resistant Aspergillus species, Aspergillus tanneri NIH 1004.</title>
        <authorList>
            <person name="Mounaud S."/>
            <person name="Singh I."/>
            <person name="Joardar V."/>
            <person name="Pakala S."/>
            <person name="Pakala S."/>
            <person name="Venepally P."/>
            <person name="Chung J.K."/>
            <person name="Losada L."/>
            <person name="Nierman W.C."/>
        </authorList>
    </citation>
    <scope>NUCLEOTIDE SEQUENCE [LARGE SCALE GENOMIC DNA]</scope>
    <source>
        <strain evidence="1 2">NIH1004</strain>
    </source>
</reference>
<name>A0A5M9N167_9EURO</name>
<protein>
    <recommendedName>
        <fullName evidence="3">Ketoreductase (KR) domain-containing protein</fullName>
    </recommendedName>
</protein>
<sequence>MTNTIYLITGVNRGLGRGLLVIFLSRPNTTVIAGVRDPTSPSSQSLQTMSSGTPSKLIMVKIDSGSPTDPAVAVQHLQVQEIAHIDIAIANSYGKYRRHGTETVLWCNVRTKFTATDMGTAPARKVGLEKPFQTVEALYTRRSHGTLRQRPNFLGG</sequence>
<proteinExistence type="predicted"/>
<evidence type="ECO:0008006" key="3">
    <source>
        <dbReference type="Google" id="ProtNLM"/>
    </source>
</evidence>
<dbReference type="Proteomes" id="UP000324241">
    <property type="component" value="Unassembled WGS sequence"/>
</dbReference>
<dbReference type="AlphaFoldDB" id="A0A5M9N167"/>
<dbReference type="SUPFAM" id="SSF51735">
    <property type="entry name" value="NAD(P)-binding Rossmann-fold domains"/>
    <property type="match status" value="1"/>
</dbReference>
<dbReference type="EMBL" id="QUQM01000002">
    <property type="protein sequence ID" value="KAA8652006.1"/>
    <property type="molecule type" value="Genomic_DNA"/>
</dbReference>
<gene>
    <name evidence="1" type="ORF">ATNIH1004_000906</name>
</gene>